<feature type="chain" id="PRO_5016785053" description="Peptidase S1 domain-containing protein" evidence="1">
    <location>
        <begin position="28"/>
        <end position="382"/>
    </location>
</feature>
<dbReference type="OrthoDB" id="3688273at2"/>
<organism evidence="2 3">
    <name type="scientific">Spongiactinospora rosea</name>
    <dbReference type="NCBI Taxonomy" id="2248750"/>
    <lineage>
        <taxon>Bacteria</taxon>
        <taxon>Bacillati</taxon>
        <taxon>Actinomycetota</taxon>
        <taxon>Actinomycetes</taxon>
        <taxon>Streptosporangiales</taxon>
        <taxon>Streptosporangiaceae</taxon>
        <taxon>Spongiactinospora</taxon>
    </lineage>
</organism>
<sequence>MRSRLTFAVIALAGTAGLTLSATGAMASPIPDPEPGAHRITYQIPRPAKSAADREGVLKAARIIRTAVENGANSGYGNIVVTDTALHLFWKGTPPASLNPTLAEARRHAPVEIRPAAYSLAELRSQVEIIGRHIEANMTGPVIGVGIAPDSSGLIVLIRKNADRNNLGLPPVNVPYTTEERDVPIPASGPPFHAGEPITNVTATPDSTCTSGFPVTKDNQTYLLTAGHCAEVGDEFQQNGQVVGTVSEKNAGHDLLLIPTAAEGQIDPDLPVKGWEYIYTGEVVTAGGAAIGAATYQVTGNVFTVMIPNSRGEATTVTHLLEATLLGGLPPTRGASGTPIYTLYGSNGAMAKGSLSAIIGAKLLFQPVSTAITDFGVSVLTQ</sequence>
<name>A0A366M576_9ACTN</name>
<dbReference type="Proteomes" id="UP000253303">
    <property type="component" value="Unassembled WGS sequence"/>
</dbReference>
<evidence type="ECO:0008006" key="4">
    <source>
        <dbReference type="Google" id="ProtNLM"/>
    </source>
</evidence>
<dbReference type="RefSeq" id="WP_113979929.1">
    <property type="nucleotide sequence ID" value="NZ_QMEY01000002.1"/>
</dbReference>
<gene>
    <name evidence="2" type="ORF">DP939_07920</name>
</gene>
<dbReference type="Gene3D" id="2.40.10.10">
    <property type="entry name" value="Trypsin-like serine proteases"/>
    <property type="match status" value="2"/>
</dbReference>
<proteinExistence type="predicted"/>
<evidence type="ECO:0000313" key="3">
    <source>
        <dbReference type="Proteomes" id="UP000253303"/>
    </source>
</evidence>
<comment type="caution">
    <text evidence="2">The sequence shown here is derived from an EMBL/GenBank/DDBJ whole genome shotgun (WGS) entry which is preliminary data.</text>
</comment>
<keyword evidence="1" id="KW-0732">Signal</keyword>
<protein>
    <recommendedName>
        <fullName evidence="4">Peptidase S1 domain-containing protein</fullName>
    </recommendedName>
</protein>
<reference evidence="2 3" key="1">
    <citation type="submission" date="2018-06" db="EMBL/GenBank/DDBJ databases">
        <title>Sphaerisporangium craniellae sp. nov., isolated from a marine sponge in the South China Sea.</title>
        <authorList>
            <person name="Li L."/>
        </authorList>
    </citation>
    <scope>NUCLEOTIDE SEQUENCE [LARGE SCALE GENOMIC DNA]</scope>
    <source>
        <strain evidence="2 3">LHW63015</strain>
    </source>
</reference>
<dbReference type="EMBL" id="QMEY01000002">
    <property type="protein sequence ID" value="RBQ20973.1"/>
    <property type="molecule type" value="Genomic_DNA"/>
</dbReference>
<dbReference type="SUPFAM" id="SSF50494">
    <property type="entry name" value="Trypsin-like serine proteases"/>
    <property type="match status" value="1"/>
</dbReference>
<evidence type="ECO:0000313" key="2">
    <source>
        <dbReference type="EMBL" id="RBQ20973.1"/>
    </source>
</evidence>
<dbReference type="InterPro" id="IPR009003">
    <property type="entry name" value="Peptidase_S1_PA"/>
</dbReference>
<keyword evidence="3" id="KW-1185">Reference proteome</keyword>
<feature type="signal peptide" evidence="1">
    <location>
        <begin position="1"/>
        <end position="27"/>
    </location>
</feature>
<dbReference type="InterPro" id="IPR043504">
    <property type="entry name" value="Peptidase_S1_PA_chymotrypsin"/>
</dbReference>
<dbReference type="AlphaFoldDB" id="A0A366M576"/>
<accession>A0A366M576</accession>
<evidence type="ECO:0000256" key="1">
    <source>
        <dbReference type="SAM" id="SignalP"/>
    </source>
</evidence>